<dbReference type="Pfam" id="PF13229">
    <property type="entry name" value="Beta_helix"/>
    <property type="match status" value="2"/>
</dbReference>
<feature type="domain" description="Right handed beta helix" evidence="1">
    <location>
        <begin position="7"/>
        <end position="104"/>
    </location>
</feature>
<feature type="non-terminal residue" evidence="2">
    <location>
        <position position="1"/>
    </location>
</feature>
<reference evidence="2" key="1">
    <citation type="submission" date="2018-05" db="EMBL/GenBank/DDBJ databases">
        <authorList>
            <person name="Lanie J.A."/>
            <person name="Ng W.-L."/>
            <person name="Kazmierczak K.M."/>
            <person name="Andrzejewski T.M."/>
            <person name="Davidsen T.M."/>
            <person name="Wayne K.J."/>
            <person name="Tettelin H."/>
            <person name="Glass J.I."/>
            <person name="Rusch D."/>
            <person name="Podicherti R."/>
            <person name="Tsui H.-C.T."/>
            <person name="Winkler M.E."/>
        </authorList>
    </citation>
    <scope>NUCLEOTIDE SEQUENCE</scope>
</reference>
<feature type="domain" description="Right handed beta helix" evidence="1">
    <location>
        <begin position="106"/>
        <end position="258"/>
    </location>
</feature>
<dbReference type="InterPro" id="IPR006626">
    <property type="entry name" value="PbH1"/>
</dbReference>
<dbReference type="PANTHER" id="PTHR11319">
    <property type="entry name" value="G PROTEIN-COUPLED RECEPTOR-RELATED"/>
    <property type="match status" value="1"/>
</dbReference>
<sequence length="402" mass="41829">SSSPTISGCIITGNSTTNNGGGIVIYNYSDVVINSCTITNNSTYNEGGGICCYDFSSVVIANSTISNNQVTANGGGGGGISLFFTSQLTISGSIITSNSARNFGGGINLNESDGQIENCTISDNYGIDEQSSGGGVNCYLASPNISNSIISGNSAGNGGGLSCQSSDAVINNVVFNDNVAWFYGGAILCNDSSPIMENTTISQNTSDGFGGGISCETNSHPIVLNSIFWNNEPHEVYFMNHSDANSFSISYSRFPGEAGTIVTSNNGAVYWGDGNINSDPLFCEPDSGDYTLAENSPCLGTGENGANMGALGVGCGGDYPPTDFSLSGPANNTYITIDESNMNTGHITFWWSEASDANGDSLYYQMRATSSEIGNNDTDTNATAIDISYMDIIEDMSENNVT</sequence>
<dbReference type="InterPro" id="IPR011050">
    <property type="entry name" value="Pectin_lyase_fold/virulence"/>
</dbReference>
<feature type="non-terminal residue" evidence="2">
    <location>
        <position position="402"/>
    </location>
</feature>
<gene>
    <name evidence="2" type="ORF">METZ01_LOCUS287434</name>
</gene>
<evidence type="ECO:0000313" key="2">
    <source>
        <dbReference type="EMBL" id="SVC34580.1"/>
    </source>
</evidence>
<dbReference type="InterPro" id="IPR012334">
    <property type="entry name" value="Pectin_lyas_fold"/>
</dbReference>
<proteinExistence type="predicted"/>
<protein>
    <recommendedName>
        <fullName evidence="1">Right handed beta helix domain-containing protein</fullName>
    </recommendedName>
</protein>
<dbReference type="EMBL" id="UINC01086271">
    <property type="protein sequence ID" value="SVC34580.1"/>
    <property type="molecule type" value="Genomic_DNA"/>
</dbReference>
<name>A0A382LD64_9ZZZZ</name>
<dbReference type="GO" id="GO:0009279">
    <property type="term" value="C:cell outer membrane"/>
    <property type="evidence" value="ECO:0007669"/>
    <property type="project" value="UniProtKB-SubCell"/>
</dbReference>
<dbReference type="SMART" id="SM00710">
    <property type="entry name" value="PbH1"/>
    <property type="match status" value="7"/>
</dbReference>
<dbReference type="AlphaFoldDB" id="A0A382LD64"/>
<evidence type="ECO:0000259" key="1">
    <source>
        <dbReference type="Pfam" id="PF13229"/>
    </source>
</evidence>
<dbReference type="PANTHER" id="PTHR11319:SF35">
    <property type="entry name" value="OUTER MEMBRANE PROTEIN PMPC-RELATED"/>
    <property type="match status" value="1"/>
</dbReference>
<accession>A0A382LD64</accession>
<dbReference type="SUPFAM" id="SSF51126">
    <property type="entry name" value="Pectin lyase-like"/>
    <property type="match status" value="1"/>
</dbReference>
<dbReference type="InterPro" id="IPR039448">
    <property type="entry name" value="Beta_helix"/>
</dbReference>
<organism evidence="2">
    <name type="scientific">marine metagenome</name>
    <dbReference type="NCBI Taxonomy" id="408172"/>
    <lineage>
        <taxon>unclassified sequences</taxon>
        <taxon>metagenomes</taxon>
        <taxon>ecological metagenomes</taxon>
    </lineage>
</organism>
<dbReference type="GO" id="GO:0005576">
    <property type="term" value="C:extracellular region"/>
    <property type="evidence" value="ECO:0007669"/>
    <property type="project" value="UniProtKB-SubCell"/>
</dbReference>
<dbReference type="Gene3D" id="2.160.20.10">
    <property type="entry name" value="Single-stranded right-handed beta-helix, Pectin lyase-like"/>
    <property type="match status" value="1"/>
</dbReference>